<feature type="transmembrane region" description="Helical" evidence="11">
    <location>
        <begin position="162"/>
        <end position="186"/>
    </location>
</feature>
<dbReference type="PATRIC" id="fig|1379870.5.peg.839"/>
<feature type="transmembrane region" description="Helical" evidence="11">
    <location>
        <begin position="131"/>
        <end position="150"/>
    </location>
</feature>
<dbReference type="EMBL" id="CP010429">
    <property type="protein sequence ID" value="AKD54172.1"/>
    <property type="molecule type" value="Genomic_DNA"/>
</dbReference>
<dbReference type="AlphaFoldDB" id="A0A0E3V5I0"/>
<dbReference type="InterPro" id="IPR053952">
    <property type="entry name" value="K_trans_C"/>
</dbReference>
<feature type="transmembrane region" description="Helical" evidence="11">
    <location>
        <begin position="357"/>
        <end position="380"/>
    </location>
</feature>
<keyword evidence="10 11" id="KW-0472">Membrane</keyword>
<gene>
    <name evidence="11" type="primary">kup</name>
    <name evidence="14" type="ORF">SD10_03855</name>
</gene>
<dbReference type="STRING" id="1379870.SD10_03855"/>
<evidence type="ECO:0000256" key="10">
    <source>
        <dbReference type="ARBA" id="ARBA00023136"/>
    </source>
</evidence>
<dbReference type="PANTHER" id="PTHR30540">
    <property type="entry name" value="OSMOTIC STRESS POTASSIUM TRANSPORTER"/>
    <property type="match status" value="1"/>
</dbReference>
<dbReference type="InterPro" id="IPR023051">
    <property type="entry name" value="Kup"/>
</dbReference>
<keyword evidence="2 11" id="KW-0813">Transport</keyword>
<evidence type="ECO:0000256" key="9">
    <source>
        <dbReference type="ARBA" id="ARBA00023065"/>
    </source>
</evidence>
<evidence type="ECO:0000256" key="11">
    <source>
        <dbReference type="HAMAP-Rule" id="MF_01522"/>
    </source>
</evidence>
<evidence type="ECO:0000256" key="2">
    <source>
        <dbReference type="ARBA" id="ARBA00022448"/>
    </source>
</evidence>
<protein>
    <recommendedName>
        <fullName evidence="11">Probable potassium transport system protein Kup</fullName>
    </recommendedName>
</protein>
<dbReference type="GO" id="GO:0005886">
    <property type="term" value="C:plasma membrane"/>
    <property type="evidence" value="ECO:0007669"/>
    <property type="project" value="UniProtKB-SubCell"/>
</dbReference>
<keyword evidence="4 11" id="KW-0633">Potassium transport</keyword>
<dbReference type="GO" id="GO:0015293">
    <property type="term" value="F:symporter activity"/>
    <property type="evidence" value="ECO:0007669"/>
    <property type="project" value="UniProtKB-UniRule"/>
</dbReference>
<reference evidence="14 15" key="1">
    <citation type="journal article" date="2014" name="Curr. Microbiol.">
        <title>Spirosoma radiotolerans sp. nov., a gamma-radiation-resistant bacterium isolated from gamma ray-irradiated soil.</title>
        <authorList>
            <person name="Lee J.J."/>
            <person name="Srinivasan S."/>
            <person name="Lim S."/>
            <person name="Joe M."/>
            <person name="Im S."/>
            <person name="Bae S.I."/>
            <person name="Park K.R."/>
            <person name="Han J.H."/>
            <person name="Park S.H."/>
            <person name="Joo B.M."/>
            <person name="Park S.J."/>
            <person name="Kim M.K."/>
        </authorList>
    </citation>
    <scope>NUCLEOTIDE SEQUENCE [LARGE SCALE GENOMIC DNA]</scope>
    <source>
        <strain evidence="14 15">DG5A</strain>
    </source>
</reference>
<dbReference type="InterPro" id="IPR003855">
    <property type="entry name" value="K+_transporter"/>
</dbReference>
<comment type="similarity">
    <text evidence="11">Belongs to the HAK/KUP transporter (TC 2.A.72) family.</text>
</comment>
<feature type="domain" description="K+ potassium transporter C-terminal" evidence="13">
    <location>
        <begin position="470"/>
        <end position="627"/>
    </location>
</feature>
<keyword evidence="5 11" id="KW-0812">Transmembrane</keyword>
<keyword evidence="9 11" id="KW-0406">Ion transport</keyword>
<evidence type="ECO:0000256" key="8">
    <source>
        <dbReference type="ARBA" id="ARBA00022989"/>
    </source>
</evidence>
<feature type="transmembrane region" description="Helical" evidence="11">
    <location>
        <begin position="12"/>
        <end position="36"/>
    </location>
</feature>
<feature type="domain" description="K+ potassium transporter integral membrane" evidence="12">
    <location>
        <begin position="17"/>
        <end position="448"/>
    </location>
</feature>
<dbReference type="KEGG" id="srd:SD10_03855"/>
<keyword evidence="3 11" id="KW-1003">Cell membrane</keyword>
<evidence type="ECO:0000256" key="4">
    <source>
        <dbReference type="ARBA" id="ARBA00022538"/>
    </source>
</evidence>
<dbReference type="HAMAP" id="MF_01522">
    <property type="entry name" value="Kup"/>
    <property type="match status" value="1"/>
</dbReference>
<feature type="transmembrane region" description="Helical" evidence="11">
    <location>
        <begin position="97"/>
        <end position="119"/>
    </location>
</feature>
<dbReference type="GO" id="GO:0015079">
    <property type="term" value="F:potassium ion transmembrane transporter activity"/>
    <property type="evidence" value="ECO:0007669"/>
    <property type="project" value="UniProtKB-UniRule"/>
</dbReference>
<comment type="catalytic activity">
    <reaction evidence="11">
        <text>K(+)(in) + H(+)(in) = K(+)(out) + H(+)(out)</text>
        <dbReference type="Rhea" id="RHEA:28490"/>
        <dbReference type="ChEBI" id="CHEBI:15378"/>
        <dbReference type="ChEBI" id="CHEBI:29103"/>
    </reaction>
</comment>
<name>A0A0E3V5I0_9BACT</name>
<feature type="transmembrane region" description="Helical" evidence="11">
    <location>
        <begin position="416"/>
        <end position="434"/>
    </location>
</feature>
<dbReference type="Proteomes" id="UP000033054">
    <property type="component" value="Chromosome"/>
</dbReference>
<evidence type="ECO:0000313" key="15">
    <source>
        <dbReference type="Proteomes" id="UP000033054"/>
    </source>
</evidence>
<dbReference type="RefSeq" id="WP_046375770.1">
    <property type="nucleotide sequence ID" value="NZ_CP010429.1"/>
</dbReference>
<sequence>MSTSHSSLNKVSAQGLLVAIGIVFGDIGTSPLYTLAAVVRGKELSETLVVGTLSCVIWTLTLQTTIKYVVITLRADNKGEGGIFSLYTLVRRFTGRWLMYPAVIGGSFLLADGLITPPISVSSAIEGLLIFYPHLDTVPIVIAILVALFVSQQFGTQLLGKLFGPIMLAWFTFIGAIGFWALWGHLPVLKALNPVWAFRLLAEYPGGFWLLGGVFLCTTGAEALYSDMGHCGRGNIRVSWGYVKLMLLLSYAGQSAWMMQHLGQRLGETSPFYSIVPAPLVVFSIILATLATIIASQALISGSFTLVGEAMRLNLWPRQLVVYPSDFRGQPYVPFVNWGLMTGCILMVLHFRESANMEAAFGLAVTLTMLMSTVLMSAYLRVKRVNMVLVIAITGLFLTVESTFLAANLVKFEEGGWISVTMGLILMGMMVFWYRGESIKAQLIHYDSLPGNLPLLKQLSNDNDIPKFATHLVYLTTAEDTHKIESETLYSILNRAPKRADIYWFLHLCVEDEPYVMRYKVDTLAHEDVYFITFYLGFRVQPRLNLLFRMVVEDMVKNKEVTIESRYQSLNVHRVPGDFRFVLFRSFLSYENDLPIMSKLIMKGYLLLKRIALPPQAAYGLDTSNVVIEDVPLVLTRPANLRLTRVKSKTHSSEA</sequence>
<feature type="transmembrane region" description="Helical" evidence="11">
    <location>
        <begin position="278"/>
        <end position="311"/>
    </location>
</feature>
<dbReference type="Pfam" id="PF02705">
    <property type="entry name" value="K_trans"/>
    <property type="match status" value="1"/>
</dbReference>
<feature type="transmembrane region" description="Helical" evidence="11">
    <location>
        <begin position="332"/>
        <end position="351"/>
    </location>
</feature>
<accession>A0A0E3V5I0</accession>
<keyword evidence="6 11" id="KW-0769">Symport</keyword>
<evidence type="ECO:0000256" key="1">
    <source>
        <dbReference type="ARBA" id="ARBA00004141"/>
    </source>
</evidence>
<keyword evidence="15" id="KW-1185">Reference proteome</keyword>
<feature type="transmembrane region" description="Helical" evidence="11">
    <location>
        <begin position="238"/>
        <end position="258"/>
    </location>
</feature>
<keyword evidence="7 11" id="KW-0630">Potassium</keyword>
<evidence type="ECO:0000256" key="3">
    <source>
        <dbReference type="ARBA" id="ARBA00022475"/>
    </source>
</evidence>
<dbReference type="Pfam" id="PF22776">
    <property type="entry name" value="K_trans_C"/>
    <property type="match status" value="1"/>
</dbReference>
<evidence type="ECO:0000259" key="12">
    <source>
        <dbReference type="Pfam" id="PF02705"/>
    </source>
</evidence>
<evidence type="ECO:0000256" key="5">
    <source>
        <dbReference type="ARBA" id="ARBA00022692"/>
    </source>
</evidence>
<feature type="transmembrane region" description="Helical" evidence="11">
    <location>
        <begin position="48"/>
        <end position="70"/>
    </location>
</feature>
<evidence type="ECO:0000259" key="13">
    <source>
        <dbReference type="Pfam" id="PF22776"/>
    </source>
</evidence>
<evidence type="ECO:0000256" key="7">
    <source>
        <dbReference type="ARBA" id="ARBA00022958"/>
    </source>
</evidence>
<dbReference type="InterPro" id="IPR053951">
    <property type="entry name" value="K_trans_N"/>
</dbReference>
<evidence type="ECO:0000256" key="6">
    <source>
        <dbReference type="ARBA" id="ARBA00022847"/>
    </source>
</evidence>
<dbReference type="PANTHER" id="PTHR30540:SF83">
    <property type="entry name" value="K+ POTASSIUM TRANSPORTER"/>
    <property type="match status" value="1"/>
</dbReference>
<evidence type="ECO:0000313" key="14">
    <source>
        <dbReference type="EMBL" id="AKD54172.1"/>
    </source>
</evidence>
<proteinExistence type="inferred from homology"/>
<feature type="transmembrane region" description="Helical" evidence="11">
    <location>
        <begin position="206"/>
        <end position="226"/>
    </location>
</feature>
<feature type="transmembrane region" description="Helical" evidence="11">
    <location>
        <begin position="387"/>
        <end position="410"/>
    </location>
</feature>
<dbReference type="OrthoDB" id="9805577at2"/>
<dbReference type="HOGENOM" id="CLU_008142_4_1_10"/>
<comment type="function">
    <text evidence="11">Transport of potassium into the cell. Likely operates as a K(+):H(+) symporter.</text>
</comment>
<organism evidence="14 15">
    <name type="scientific">Spirosoma radiotolerans</name>
    <dbReference type="NCBI Taxonomy" id="1379870"/>
    <lineage>
        <taxon>Bacteria</taxon>
        <taxon>Pseudomonadati</taxon>
        <taxon>Bacteroidota</taxon>
        <taxon>Cytophagia</taxon>
        <taxon>Cytophagales</taxon>
        <taxon>Cytophagaceae</taxon>
        <taxon>Spirosoma</taxon>
    </lineage>
</organism>
<comment type="subcellular location">
    <subcellularLocation>
        <location evidence="11">Cell membrane</location>
        <topology evidence="11">Multi-pass membrane protein</topology>
    </subcellularLocation>
    <subcellularLocation>
        <location evidence="1">Membrane</location>
        <topology evidence="1">Multi-pass membrane protein</topology>
    </subcellularLocation>
</comment>
<keyword evidence="8 11" id="KW-1133">Transmembrane helix</keyword>